<dbReference type="PANTHER" id="PTHR30046:SF2">
    <property type="entry name" value="YOP PROTEINS TRANSLOCATION LIPOPROTEIN J"/>
    <property type="match status" value="1"/>
</dbReference>
<keyword evidence="3 8" id="KW-0732">Signal</keyword>
<keyword evidence="8" id="KW-1133">Transmembrane helix</keyword>
<dbReference type="GO" id="GO:0009279">
    <property type="term" value="C:cell outer membrane"/>
    <property type="evidence" value="ECO:0007669"/>
    <property type="project" value="UniProtKB-SubCell"/>
</dbReference>
<sequence>MNAPALPSFLVARRLWQSLVVVLCALLLAACGARVDLLGAVPEDEANDVLAALLKADIPAQKTPGKDGQVGVQVDSGQVGRALEILRENGLPRERFAGMGQVFKKEGLISSPLEERARYIYALSQELSNTLSKIDGVLAARVHVVLPERGTAGEAGVPSTAAVFIKHQDGYNLDIIQPQIRRLVTNSIPGLTADRVSVIFVGAQPRATPAAAAAAQTASVWGFDVPRSTAGGLSALLWSLAALLVLALAGLGYVVWRYLLPARGNTPPGAVATTARPV</sequence>
<proteinExistence type="inferred from homology"/>
<evidence type="ECO:0000256" key="7">
    <source>
        <dbReference type="ARBA" id="ARBA00023288"/>
    </source>
</evidence>
<comment type="similarity">
    <text evidence="2 8">Belongs to the YscJ lipoprotein family.</text>
</comment>
<dbReference type="Gene3D" id="3.30.300.30">
    <property type="match status" value="1"/>
</dbReference>
<keyword evidence="5 8" id="KW-0564">Palmitate</keyword>
<evidence type="ECO:0000256" key="4">
    <source>
        <dbReference type="ARBA" id="ARBA00023136"/>
    </source>
</evidence>
<organism evidence="10 11">
    <name type="scientific">Acidovorax soli</name>
    <dbReference type="NCBI Taxonomy" id="592050"/>
    <lineage>
        <taxon>Bacteria</taxon>
        <taxon>Pseudomonadati</taxon>
        <taxon>Pseudomonadota</taxon>
        <taxon>Betaproteobacteria</taxon>
        <taxon>Burkholderiales</taxon>
        <taxon>Comamonadaceae</taxon>
        <taxon>Acidovorax</taxon>
    </lineage>
</organism>
<dbReference type="GO" id="GO:0009306">
    <property type="term" value="P:protein secretion"/>
    <property type="evidence" value="ECO:0007669"/>
    <property type="project" value="InterPro"/>
</dbReference>
<evidence type="ECO:0000256" key="5">
    <source>
        <dbReference type="ARBA" id="ARBA00023139"/>
    </source>
</evidence>
<dbReference type="InterPro" id="IPR006182">
    <property type="entry name" value="FliF_N_dom"/>
</dbReference>
<keyword evidence="11" id="KW-1185">Reference proteome</keyword>
<accession>A0A7X0UC08</accession>
<keyword evidence="7 8" id="KW-0449">Lipoprotein</keyword>
<comment type="subcellular location">
    <subcellularLocation>
        <location evidence="1">Cell outer membrane</location>
        <topology evidence="1">Lipid-anchor</topology>
    </subcellularLocation>
</comment>
<reference evidence="10 11" key="1">
    <citation type="submission" date="2020-08" db="EMBL/GenBank/DDBJ databases">
        <title>Functional genomics of gut bacteria from endangered species of beetles.</title>
        <authorList>
            <person name="Carlos-Shanley C."/>
        </authorList>
    </citation>
    <scope>NUCLEOTIDE SEQUENCE [LARGE SCALE GENOMIC DNA]</scope>
    <source>
        <strain evidence="10 11">S00198</strain>
    </source>
</reference>
<dbReference type="Proteomes" id="UP000575083">
    <property type="component" value="Unassembled WGS sequence"/>
</dbReference>
<evidence type="ECO:0000259" key="9">
    <source>
        <dbReference type="Pfam" id="PF01514"/>
    </source>
</evidence>
<evidence type="ECO:0000256" key="3">
    <source>
        <dbReference type="ARBA" id="ARBA00022729"/>
    </source>
</evidence>
<keyword evidence="8" id="KW-0812">Transmembrane</keyword>
<dbReference type="EMBL" id="JACHLK010000015">
    <property type="protein sequence ID" value="MBB6562907.1"/>
    <property type="molecule type" value="Genomic_DNA"/>
</dbReference>
<dbReference type="Gene3D" id="3.30.70.1530">
    <property type="entry name" value="Hypothetical protein rpa1041"/>
    <property type="match status" value="1"/>
</dbReference>
<name>A0A7X0UC08_9BURK</name>
<feature type="domain" description="Flagellar M-ring N-terminal" evidence="9">
    <location>
        <begin position="36"/>
        <end position="199"/>
    </location>
</feature>
<dbReference type="InterPro" id="IPR003282">
    <property type="entry name" value="T3SS_SctJ"/>
</dbReference>
<evidence type="ECO:0000256" key="1">
    <source>
        <dbReference type="ARBA" id="ARBA00004459"/>
    </source>
</evidence>
<dbReference type="Pfam" id="PF01514">
    <property type="entry name" value="YscJ_FliF"/>
    <property type="match status" value="1"/>
</dbReference>
<dbReference type="InterPro" id="IPR043427">
    <property type="entry name" value="YscJ/FliF"/>
</dbReference>
<dbReference type="PRINTS" id="PR01338">
    <property type="entry name" value="TYPE3OMKPROT"/>
</dbReference>
<evidence type="ECO:0000313" key="11">
    <source>
        <dbReference type="Proteomes" id="UP000575083"/>
    </source>
</evidence>
<evidence type="ECO:0000256" key="6">
    <source>
        <dbReference type="ARBA" id="ARBA00023237"/>
    </source>
</evidence>
<keyword evidence="6 8" id="KW-0998">Cell outer membrane</keyword>
<feature type="transmembrane region" description="Helical" evidence="8">
    <location>
        <begin position="235"/>
        <end position="256"/>
    </location>
</feature>
<protein>
    <recommendedName>
        <fullName evidence="8">Lipoprotein</fullName>
    </recommendedName>
</protein>
<comment type="caution">
    <text evidence="10">The sequence shown here is derived from an EMBL/GenBank/DDBJ whole genome shotgun (WGS) entry which is preliminary data.</text>
</comment>
<keyword evidence="4 8" id="KW-0472">Membrane</keyword>
<dbReference type="InterPro" id="IPR045851">
    <property type="entry name" value="AMP-bd_C_sf"/>
</dbReference>
<evidence type="ECO:0000256" key="8">
    <source>
        <dbReference type="RuleBase" id="RU364102"/>
    </source>
</evidence>
<dbReference type="AlphaFoldDB" id="A0A7X0UC08"/>
<dbReference type="RefSeq" id="WP_184863367.1">
    <property type="nucleotide sequence ID" value="NZ_JACHLK010000015.1"/>
</dbReference>
<dbReference type="PANTHER" id="PTHR30046">
    <property type="entry name" value="FLAGELLAR M-RING PROTEIN"/>
    <property type="match status" value="1"/>
</dbReference>
<evidence type="ECO:0000313" key="10">
    <source>
        <dbReference type="EMBL" id="MBB6562907.1"/>
    </source>
</evidence>
<evidence type="ECO:0000256" key="2">
    <source>
        <dbReference type="ARBA" id="ARBA00009509"/>
    </source>
</evidence>
<gene>
    <name evidence="10" type="ORF">HNP48_005624</name>
</gene>
<dbReference type="NCBIfam" id="TIGR02544">
    <property type="entry name" value="III_secr_YscJ"/>
    <property type="match status" value="1"/>
</dbReference>